<keyword evidence="3 10" id="KW-0716">Sensory transduction</keyword>
<evidence type="ECO:0000256" key="4">
    <source>
        <dbReference type="ARBA" id="ARBA00022692"/>
    </source>
</evidence>
<evidence type="ECO:0000256" key="11">
    <source>
        <dbReference type="SAM" id="Coils"/>
    </source>
</evidence>
<keyword evidence="7 10" id="KW-0472">Membrane</keyword>
<evidence type="ECO:0000313" key="12">
    <source>
        <dbReference type="EMBL" id="AQQ73508.1"/>
    </source>
</evidence>
<keyword evidence="11" id="KW-0175">Coiled coil</keyword>
<dbReference type="GO" id="GO:0007165">
    <property type="term" value="P:signal transduction"/>
    <property type="evidence" value="ECO:0007669"/>
    <property type="project" value="UniProtKB-KW"/>
</dbReference>
<evidence type="ECO:0000256" key="7">
    <source>
        <dbReference type="ARBA" id="ARBA00023136"/>
    </source>
</evidence>
<evidence type="ECO:0000256" key="8">
    <source>
        <dbReference type="ARBA" id="ARBA00023170"/>
    </source>
</evidence>
<keyword evidence="4 10" id="KW-0812">Transmembrane</keyword>
<keyword evidence="9 10" id="KW-0807">Transducer</keyword>
<keyword evidence="6 10" id="KW-1133">Transmembrane helix</keyword>
<dbReference type="InterPro" id="IPR004117">
    <property type="entry name" value="7tm6_olfct_rcpt"/>
</dbReference>
<keyword evidence="8 10" id="KW-0675">Receptor</keyword>
<comment type="caution">
    <text evidence="10">Lacks conserved residue(s) required for the propagation of feature annotation.</text>
</comment>
<accession>A0A1S5XXN0</accession>
<dbReference type="GO" id="GO:0005549">
    <property type="term" value="F:odorant binding"/>
    <property type="evidence" value="ECO:0007669"/>
    <property type="project" value="InterPro"/>
</dbReference>
<feature type="transmembrane region" description="Helical" evidence="10">
    <location>
        <begin position="375"/>
        <end position="397"/>
    </location>
</feature>
<evidence type="ECO:0000256" key="9">
    <source>
        <dbReference type="ARBA" id="ARBA00023224"/>
    </source>
</evidence>
<dbReference type="GO" id="GO:0004984">
    <property type="term" value="F:olfactory receptor activity"/>
    <property type="evidence" value="ECO:0007669"/>
    <property type="project" value="InterPro"/>
</dbReference>
<feature type="transmembrane region" description="Helical" evidence="10">
    <location>
        <begin position="276"/>
        <end position="296"/>
    </location>
</feature>
<comment type="subcellular location">
    <subcellularLocation>
        <location evidence="1 10">Cell membrane</location>
        <topology evidence="1 10">Multi-pass membrane protein</topology>
    </subcellularLocation>
</comment>
<keyword evidence="2" id="KW-1003">Cell membrane</keyword>
<feature type="transmembrane region" description="Helical" evidence="10">
    <location>
        <begin position="77"/>
        <end position="96"/>
    </location>
</feature>
<evidence type="ECO:0000256" key="2">
    <source>
        <dbReference type="ARBA" id="ARBA00022475"/>
    </source>
</evidence>
<reference evidence="12" key="1">
    <citation type="journal article" date="2013" name="PLoS Genet.">
        <title>Female behaviour drives expression and evolution of gustatory receptors in butterflies.</title>
        <authorList>
            <person name="Briscoe A.D."/>
            <person name="Macias-Munoz A."/>
            <person name="Kozak K.M."/>
            <person name="Walters J.R."/>
            <person name="Yuan F."/>
            <person name="Jamie G.A."/>
            <person name="Martin S.H."/>
            <person name="Dasmahapatra K.K."/>
            <person name="Ferguson L.C."/>
            <person name="Mallet J."/>
            <person name="Jacquin-Joly E."/>
            <person name="Jiggins C.D."/>
        </authorList>
    </citation>
    <scope>NUCLEOTIDE SEQUENCE</scope>
</reference>
<dbReference type="EMBL" id="KY399277">
    <property type="protein sequence ID" value="AQQ73508.1"/>
    <property type="molecule type" value="mRNA"/>
</dbReference>
<dbReference type="PANTHER" id="PTHR21137:SF35">
    <property type="entry name" value="ODORANT RECEPTOR 19A-RELATED"/>
    <property type="match status" value="1"/>
</dbReference>
<proteinExistence type="evidence at transcript level"/>
<dbReference type="AlphaFoldDB" id="A0A1S5XXN0"/>
<evidence type="ECO:0000256" key="1">
    <source>
        <dbReference type="ARBA" id="ARBA00004651"/>
    </source>
</evidence>
<comment type="similarity">
    <text evidence="10">Belongs to the insect chemoreceptor superfamily. Heteromeric odorant receptor channel (TC 1.A.69) family.</text>
</comment>
<reference evidence="12" key="2">
    <citation type="submission" date="2016-12" db="EMBL/GenBank/DDBJ databases">
        <authorList>
            <person name="Song W.-J."/>
            <person name="Kurnit D.M."/>
        </authorList>
    </citation>
    <scope>NUCLEOTIDE SEQUENCE</scope>
</reference>
<dbReference type="PANTHER" id="PTHR21137">
    <property type="entry name" value="ODORANT RECEPTOR"/>
    <property type="match status" value="1"/>
</dbReference>
<sequence>MDTEINMDKSEKKFKCFNETFPRCTFALAFSLTYPNPTNIKKRLIIFSIAIFVNSGMLIWFILYLFKCIQTRDIYNLARNITIGVLVLLFFSKMYYTTRNAKKFARLLEKITIDLLLGNDMAEEYQMIYEYYIKIGKHGETIWIIIPILLSSQFPIYAGMCNMYESLKSDVGKKYMIHEMELKYIEDIQYETPYYELLFAYNIINVILLSPNFAGFDGSFCIATNHLRLKLKVLAHKVCEALRQAKSKAELKEKLKEAIKDHQEALEFYDDLQEVYGGWLLVVFLLTSFLISLNIYQIYLSQQIDTKYSMFAISGIIHMFTPCYFSSNLIKTSEELSWDLYNAAWEDWPDPAVRKLLIFMITKSQQTLVLTGQGIVYFNMQLFISVLQTSYSVFTLITS</sequence>
<keyword evidence="5 10" id="KW-0552">Olfaction</keyword>
<feature type="coiled-coil region" evidence="11">
    <location>
        <begin position="245"/>
        <end position="272"/>
    </location>
</feature>
<name>A0A1S5XXN0_HELME</name>
<evidence type="ECO:0000256" key="10">
    <source>
        <dbReference type="RuleBase" id="RU351113"/>
    </source>
</evidence>
<evidence type="ECO:0000256" key="3">
    <source>
        <dbReference type="ARBA" id="ARBA00022606"/>
    </source>
</evidence>
<dbReference type="GO" id="GO:0005886">
    <property type="term" value="C:plasma membrane"/>
    <property type="evidence" value="ECO:0007669"/>
    <property type="project" value="UniProtKB-SubCell"/>
</dbReference>
<protein>
    <recommendedName>
        <fullName evidence="10">Odorant receptor</fullName>
    </recommendedName>
</protein>
<feature type="transmembrane region" description="Helical" evidence="10">
    <location>
        <begin position="44"/>
        <end position="65"/>
    </location>
</feature>
<organism evidence="12">
    <name type="scientific">Heliconius melpomene rosina</name>
    <dbReference type="NCBI Taxonomy" id="171916"/>
    <lineage>
        <taxon>Eukaryota</taxon>
        <taxon>Metazoa</taxon>
        <taxon>Ecdysozoa</taxon>
        <taxon>Arthropoda</taxon>
        <taxon>Hexapoda</taxon>
        <taxon>Insecta</taxon>
        <taxon>Pterygota</taxon>
        <taxon>Neoptera</taxon>
        <taxon>Endopterygota</taxon>
        <taxon>Lepidoptera</taxon>
        <taxon>Glossata</taxon>
        <taxon>Ditrysia</taxon>
        <taxon>Papilionoidea</taxon>
        <taxon>Nymphalidae</taxon>
        <taxon>Heliconiinae</taxon>
        <taxon>Heliconiini</taxon>
        <taxon>Heliconius</taxon>
    </lineage>
</organism>
<dbReference type="Pfam" id="PF02949">
    <property type="entry name" value="7tm_6"/>
    <property type="match status" value="1"/>
</dbReference>
<gene>
    <name evidence="12" type="primary">OR28</name>
</gene>
<evidence type="ECO:0000256" key="5">
    <source>
        <dbReference type="ARBA" id="ARBA00022725"/>
    </source>
</evidence>
<evidence type="ECO:0000256" key="6">
    <source>
        <dbReference type="ARBA" id="ARBA00022989"/>
    </source>
</evidence>